<evidence type="ECO:0000313" key="3">
    <source>
        <dbReference type="Proteomes" id="UP001302602"/>
    </source>
</evidence>
<reference evidence="2" key="1">
    <citation type="journal article" date="2023" name="Mol. Phylogenet. Evol.">
        <title>Genome-scale phylogeny and comparative genomics of the fungal order Sordariales.</title>
        <authorList>
            <person name="Hensen N."/>
            <person name="Bonometti L."/>
            <person name="Westerberg I."/>
            <person name="Brannstrom I.O."/>
            <person name="Guillou S."/>
            <person name="Cros-Aarteil S."/>
            <person name="Calhoun S."/>
            <person name="Haridas S."/>
            <person name="Kuo A."/>
            <person name="Mondo S."/>
            <person name="Pangilinan J."/>
            <person name="Riley R."/>
            <person name="LaButti K."/>
            <person name="Andreopoulos B."/>
            <person name="Lipzen A."/>
            <person name="Chen C."/>
            <person name="Yan M."/>
            <person name="Daum C."/>
            <person name="Ng V."/>
            <person name="Clum A."/>
            <person name="Steindorff A."/>
            <person name="Ohm R.A."/>
            <person name="Martin F."/>
            <person name="Silar P."/>
            <person name="Natvig D.O."/>
            <person name="Lalanne C."/>
            <person name="Gautier V."/>
            <person name="Ament-Velasquez S.L."/>
            <person name="Kruys A."/>
            <person name="Hutchinson M.I."/>
            <person name="Powell A.J."/>
            <person name="Barry K."/>
            <person name="Miller A.N."/>
            <person name="Grigoriev I.V."/>
            <person name="Debuchy R."/>
            <person name="Gladieux P."/>
            <person name="Hiltunen Thoren M."/>
            <person name="Johannesson H."/>
        </authorList>
    </citation>
    <scope>NUCLEOTIDE SEQUENCE</scope>
    <source>
        <strain evidence="2">CBS 731.68</strain>
    </source>
</reference>
<feature type="region of interest" description="Disordered" evidence="1">
    <location>
        <begin position="551"/>
        <end position="570"/>
    </location>
</feature>
<dbReference type="Proteomes" id="UP001302602">
    <property type="component" value="Unassembled WGS sequence"/>
</dbReference>
<comment type="caution">
    <text evidence="2">The sequence shown here is derived from an EMBL/GenBank/DDBJ whole genome shotgun (WGS) entry which is preliminary data.</text>
</comment>
<dbReference type="AlphaFoldDB" id="A0AAN6TSZ2"/>
<evidence type="ECO:0000313" key="2">
    <source>
        <dbReference type="EMBL" id="KAK4119894.1"/>
    </source>
</evidence>
<organism evidence="2 3">
    <name type="scientific">Parathielavia appendiculata</name>
    <dbReference type="NCBI Taxonomy" id="2587402"/>
    <lineage>
        <taxon>Eukaryota</taxon>
        <taxon>Fungi</taxon>
        <taxon>Dikarya</taxon>
        <taxon>Ascomycota</taxon>
        <taxon>Pezizomycotina</taxon>
        <taxon>Sordariomycetes</taxon>
        <taxon>Sordariomycetidae</taxon>
        <taxon>Sordariales</taxon>
        <taxon>Chaetomiaceae</taxon>
        <taxon>Parathielavia</taxon>
    </lineage>
</organism>
<reference evidence="2" key="2">
    <citation type="submission" date="2023-05" db="EMBL/GenBank/DDBJ databases">
        <authorList>
            <consortium name="Lawrence Berkeley National Laboratory"/>
            <person name="Steindorff A."/>
            <person name="Hensen N."/>
            <person name="Bonometti L."/>
            <person name="Westerberg I."/>
            <person name="Brannstrom I.O."/>
            <person name="Guillou S."/>
            <person name="Cros-Aarteil S."/>
            <person name="Calhoun S."/>
            <person name="Haridas S."/>
            <person name="Kuo A."/>
            <person name="Mondo S."/>
            <person name="Pangilinan J."/>
            <person name="Riley R."/>
            <person name="Labutti K."/>
            <person name="Andreopoulos B."/>
            <person name="Lipzen A."/>
            <person name="Chen C."/>
            <person name="Yanf M."/>
            <person name="Daum C."/>
            <person name="Ng V."/>
            <person name="Clum A."/>
            <person name="Ohm R."/>
            <person name="Martin F."/>
            <person name="Silar P."/>
            <person name="Natvig D."/>
            <person name="Lalanne C."/>
            <person name="Gautier V."/>
            <person name="Ament-Velasquez S.L."/>
            <person name="Kruys A."/>
            <person name="Hutchinson M.I."/>
            <person name="Powell A.J."/>
            <person name="Barry K."/>
            <person name="Miller A.N."/>
            <person name="Grigoriev I.V."/>
            <person name="Debuchy R."/>
            <person name="Gladieux P."/>
            <person name="Thoren M.H."/>
            <person name="Johannesson H."/>
        </authorList>
    </citation>
    <scope>NUCLEOTIDE SEQUENCE</scope>
    <source>
        <strain evidence="2">CBS 731.68</strain>
    </source>
</reference>
<dbReference type="GeneID" id="87826248"/>
<accession>A0AAN6TSZ2</accession>
<name>A0AAN6TSZ2_9PEZI</name>
<proteinExistence type="predicted"/>
<protein>
    <submittedName>
        <fullName evidence="2">Uncharacterized protein</fullName>
    </submittedName>
</protein>
<gene>
    <name evidence="2" type="ORF">N657DRAFT_580763</name>
</gene>
<keyword evidence="3" id="KW-1185">Reference proteome</keyword>
<dbReference type="EMBL" id="MU853243">
    <property type="protein sequence ID" value="KAK4119894.1"/>
    <property type="molecule type" value="Genomic_DNA"/>
</dbReference>
<sequence>MSQSCVWLDLRSGAPGLPGPYLCEFFSPYRYLDSLGNVCPTIILAVGGQNKRRYMSNHLSVSYDDVETNTITLRNLALPHMLLVDGELHQRNELPRIKAGPSPGLYDTHEIKRAPKSAAEISYQIYFDVLAPFSSAVLLFVSDLNGTDVTVDVLAQWAKRMMAFPPAVLPKVLLFFDDSPAPNSADIRQQISMKLLEYLRLGPNSTYTFSDAKRIISNSYDIHVLTNRPSDDLWDNLISITDNAASQRQDLRLHFSATHLRQLVQAAIVHFSGRLVGPFNIYRASRANNPVPETLRECVSNFVRFTTQKHVDSARVVASALVMDAYPPGMHRFYPLDLYRDLYEPILLAVQGSEALPDFSWTVKAHFVEMANQRERDQPWEFQVYHCPLCHRPNQGTFKLIPQTAGVRVLKLDYTADWLRQVSEKLLADLFFIEITRAPCFYSAPRILSVQLRCRVQSAPALMDLVMKLHAQQMHIYYRGDEVSYKHGALCTPALVERCKTAHSFVKEITVTVESLRSSIDIRIGRTRNEWQSISNCPYILEQLIHDQGLNGRFGGSGRQPPTPPGGRVPLGNELDRLQTVLAPLVKTSR</sequence>
<dbReference type="RefSeq" id="XP_062643667.1">
    <property type="nucleotide sequence ID" value="XM_062789478.1"/>
</dbReference>
<evidence type="ECO:0000256" key="1">
    <source>
        <dbReference type="SAM" id="MobiDB-lite"/>
    </source>
</evidence>